<dbReference type="InterPro" id="IPR002835">
    <property type="entry name" value="CofC"/>
</dbReference>
<evidence type="ECO:0000256" key="4">
    <source>
        <dbReference type="ARBA" id="ARBA00023134"/>
    </source>
</evidence>
<dbReference type="AlphaFoldDB" id="A0A844QCJ1"/>
<dbReference type="UniPathway" id="UPA00071"/>
<keyword evidence="3 5" id="KW-0547">Nucleotide-binding</keyword>
<comment type="function">
    <text evidence="5">Guanylyltransferase that catalyzes the activation of (2R)-3-phosphoglycerate (3PG) as 3-[(R)-glyceryl]-diphospho-5'-guanosine, via the condensation of 3PG with GTP. It is involved in the biosynthesis of a derivative of the hydride carrier cofactor coenzyme F420, 3PG-F420.</text>
</comment>
<dbReference type="GO" id="GO:0052645">
    <property type="term" value="P:F420-0 metabolic process"/>
    <property type="evidence" value="ECO:0007669"/>
    <property type="project" value="UniProtKB-UniRule"/>
</dbReference>
<dbReference type="Pfam" id="PF01983">
    <property type="entry name" value="CofC"/>
    <property type="match status" value="1"/>
</dbReference>
<dbReference type="PANTHER" id="PTHR40392">
    <property type="entry name" value="2-PHOSPHO-L-LACTATE GUANYLYLTRANSFERASE"/>
    <property type="match status" value="1"/>
</dbReference>
<evidence type="ECO:0000256" key="3">
    <source>
        <dbReference type="ARBA" id="ARBA00022741"/>
    </source>
</evidence>
<dbReference type="RefSeq" id="WP_156710714.1">
    <property type="nucleotide sequence ID" value="NZ_WPHG01000001.1"/>
</dbReference>
<dbReference type="EC" id="2.7.7.106" evidence="5"/>
<evidence type="ECO:0000313" key="6">
    <source>
        <dbReference type="EMBL" id="MVA95838.1"/>
    </source>
</evidence>
<gene>
    <name evidence="6" type="primary">cofC</name>
    <name evidence="5" type="synonym">fbiD</name>
    <name evidence="6" type="ORF">GN330_01040</name>
</gene>
<dbReference type="Proteomes" id="UP000463224">
    <property type="component" value="Unassembled WGS sequence"/>
</dbReference>
<sequence length="232" mass="24790">MSRGAWALIPVKEGARAKSRLAGILTPRQRTDLQQAMLLDLLDELRASQLLSGIALCGPDPATATLAARSGHTFIHQPTGTDGLNAAVAFATRTLSSSGARIVAVLPADLPFLDSAELDIAIAAAALARVCAVVPDRHGTGTNGLVFPASTPPEFRFGPDSFRRHLDRPSDRRLPPRRALRLASLACDIDLPNDLEQLRDAVSGDSAHRARALVRALPRHNRAQGTKEEIVQ</sequence>
<dbReference type="Gene3D" id="3.90.550.10">
    <property type="entry name" value="Spore Coat Polysaccharide Biosynthesis Protein SpsA, Chain A"/>
    <property type="match status" value="1"/>
</dbReference>
<dbReference type="NCBIfam" id="TIGR03552">
    <property type="entry name" value="F420_cofC"/>
    <property type="match status" value="1"/>
</dbReference>
<evidence type="ECO:0000313" key="7">
    <source>
        <dbReference type="Proteomes" id="UP000463224"/>
    </source>
</evidence>
<proteinExistence type="inferred from homology"/>
<accession>A0A844QCJ1</accession>
<comment type="similarity">
    <text evidence="5">Belongs to the CofC family.</text>
</comment>
<dbReference type="GO" id="GO:0005525">
    <property type="term" value="F:GTP binding"/>
    <property type="evidence" value="ECO:0007669"/>
    <property type="project" value="UniProtKB-KW"/>
</dbReference>
<dbReference type="PANTHER" id="PTHR40392:SF1">
    <property type="entry name" value="2-PHOSPHO-L-LACTATE GUANYLYLTRANSFERASE"/>
    <property type="match status" value="1"/>
</dbReference>
<dbReference type="GO" id="GO:0043814">
    <property type="term" value="F:phospholactate guanylyltransferase activity"/>
    <property type="evidence" value="ECO:0007669"/>
    <property type="project" value="InterPro"/>
</dbReference>
<dbReference type="SUPFAM" id="SSF53448">
    <property type="entry name" value="Nucleotide-diphospho-sugar transferases"/>
    <property type="match status" value="1"/>
</dbReference>
<dbReference type="InterPro" id="IPR029044">
    <property type="entry name" value="Nucleotide-diphossugar_trans"/>
</dbReference>
<keyword evidence="2 5" id="KW-0548">Nucleotidyltransferase</keyword>
<organism evidence="6 7">
    <name type="scientific">Nitratireductor arenosus</name>
    <dbReference type="NCBI Taxonomy" id="2682096"/>
    <lineage>
        <taxon>Bacteria</taxon>
        <taxon>Pseudomonadati</taxon>
        <taxon>Pseudomonadota</taxon>
        <taxon>Alphaproteobacteria</taxon>
        <taxon>Hyphomicrobiales</taxon>
        <taxon>Phyllobacteriaceae</taxon>
        <taxon>Nitratireductor</taxon>
    </lineage>
</organism>
<keyword evidence="7" id="KW-1185">Reference proteome</keyword>
<evidence type="ECO:0000256" key="5">
    <source>
        <dbReference type="HAMAP-Rule" id="MF_02114"/>
    </source>
</evidence>
<evidence type="ECO:0000256" key="2">
    <source>
        <dbReference type="ARBA" id="ARBA00022695"/>
    </source>
</evidence>
<comment type="pathway">
    <text evidence="5">Cofactor biosynthesis; coenzyme F420 biosynthesis.</text>
</comment>
<name>A0A844QCJ1_9HYPH</name>
<protein>
    <recommendedName>
        <fullName evidence="5">3-phospho-D-glycerate guanylyltransferase</fullName>
        <shortName evidence="5">3PG guanylyltransferase</shortName>
        <ecNumber evidence="5">2.7.7.106</ecNumber>
    </recommendedName>
</protein>
<comment type="caution">
    <text evidence="6">The sequence shown here is derived from an EMBL/GenBank/DDBJ whole genome shotgun (WGS) entry which is preliminary data.</text>
</comment>
<comment type="catalytic activity">
    <reaction evidence="5">
        <text>(2R)-3-phosphoglycerate + GTP + H(+) = 3-[(R)-glyceryl]-diphospho-5'-guanosine + diphosphate</text>
        <dbReference type="Rhea" id="RHEA:63440"/>
        <dbReference type="ChEBI" id="CHEBI:15378"/>
        <dbReference type="ChEBI" id="CHEBI:33019"/>
        <dbReference type="ChEBI" id="CHEBI:37565"/>
        <dbReference type="ChEBI" id="CHEBI:58272"/>
        <dbReference type="ChEBI" id="CHEBI:147306"/>
        <dbReference type="EC" id="2.7.7.106"/>
    </reaction>
</comment>
<dbReference type="EMBL" id="WPHG01000001">
    <property type="protein sequence ID" value="MVA95838.1"/>
    <property type="molecule type" value="Genomic_DNA"/>
</dbReference>
<evidence type="ECO:0000256" key="1">
    <source>
        <dbReference type="ARBA" id="ARBA00022679"/>
    </source>
</evidence>
<keyword evidence="4 5" id="KW-0342">GTP-binding</keyword>
<keyword evidence="1 5" id="KW-0808">Transferase</keyword>
<reference evidence="6 7" key="1">
    <citation type="submission" date="2019-12" db="EMBL/GenBank/DDBJ databases">
        <title>Nitratireductor arenosus sp. nov., Isolated from sea sand, Jeju island, South Korea.</title>
        <authorList>
            <person name="Kim W."/>
        </authorList>
    </citation>
    <scope>NUCLEOTIDE SEQUENCE [LARGE SCALE GENOMIC DNA]</scope>
    <source>
        <strain evidence="6 7">CAU 1489</strain>
    </source>
</reference>
<dbReference type="HAMAP" id="MF_02114">
    <property type="entry name" value="CofC"/>
    <property type="match status" value="1"/>
</dbReference>